<protein>
    <submittedName>
        <fullName evidence="2">Uncharacterized protein</fullName>
    </submittedName>
</protein>
<dbReference type="AlphaFoldDB" id="A0AA90N7D9"/>
<feature type="transmembrane region" description="Helical" evidence="1">
    <location>
        <begin position="60"/>
        <end position="82"/>
    </location>
</feature>
<evidence type="ECO:0000313" key="3">
    <source>
        <dbReference type="Proteomes" id="UP001178281"/>
    </source>
</evidence>
<sequence>MTTAVTTHRDAVRRGIAQIAAGITGAAIAVLVLMVSALPVDPESEFDTAGGTREYPDVDTLLSIAMLAGFTVPIAAAVGTAFGRGPCRGFCGVVLALAALFMHAQLT</sequence>
<gene>
    <name evidence="2" type="ORF">Q7X28_03310</name>
</gene>
<keyword evidence="1" id="KW-1133">Transmembrane helix</keyword>
<reference evidence="2" key="1">
    <citation type="submission" date="2023-08" db="EMBL/GenBank/DDBJ databases">
        <title>The draft genome of Tsukamurella strandjordii strain 050030.</title>
        <authorList>
            <person name="Zhao F."/>
            <person name="Feng Y."/>
            <person name="Zong Z."/>
        </authorList>
    </citation>
    <scope>NUCLEOTIDE SEQUENCE</scope>
    <source>
        <strain evidence="2">050030</strain>
    </source>
</reference>
<name>A0AA90N7D9_9ACTN</name>
<evidence type="ECO:0000256" key="1">
    <source>
        <dbReference type="SAM" id="Phobius"/>
    </source>
</evidence>
<evidence type="ECO:0000313" key="2">
    <source>
        <dbReference type="EMBL" id="MDP0396947.1"/>
    </source>
</evidence>
<feature type="transmembrane region" description="Helical" evidence="1">
    <location>
        <begin position="19"/>
        <end position="40"/>
    </location>
</feature>
<dbReference type="RefSeq" id="WP_220656768.1">
    <property type="nucleotide sequence ID" value="NZ_BAAAII010000010.1"/>
</dbReference>
<proteinExistence type="predicted"/>
<comment type="caution">
    <text evidence="2">The sequence shown here is derived from an EMBL/GenBank/DDBJ whole genome shotgun (WGS) entry which is preliminary data.</text>
</comment>
<keyword evidence="1" id="KW-0812">Transmembrane</keyword>
<dbReference type="EMBL" id="JAUTIX010000001">
    <property type="protein sequence ID" value="MDP0396947.1"/>
    <property type="molecule type" value="Genomic_DNA"/>
</dbReference>
<accession>A0AA90N7D9</accession>
<keyword evidence="3" id="KW-1185">Reference proteome</keyword>
<organism evidence="2 3">
    <name type="scientific">Tsukamurella strandjordii</name>
    <dbReference type="NCBI Taxonomy" id="147577"/>
    <lineage>
        <taxon>Bacteria</taxon>
        <taxon>Bacillati</taxon>
        <taxon>Actinomycetota</taxon>
        <taxon>Actinomycetes</taxon>
        <taxon>Mycobacteriales</taxon>
        <taxon>Tsukamurellaceae</taxon>
        <taxon>Tsukamurella</taxon>
    </lineage>
</organism>
<dbReference type="Proteomes" id="UP001178281">
    <property type="component" value="Unassembled WGS sequence"/>
</dbReference>
<keyword evidence="1" id="KW-0472">Membrane</keyword>
<feature type="transmembrane region" description="Helical" evidence="1">
    <location>
        <begin position="89"/>
        <end position="106"/>
    </location>
</feature>